<proteinExistence type="predicted"/>
<sequence>MKMHVKNIKVAEVKQSSAIFSGDNTPMGWRNVKKVNDGFGSLIGNKNEFMNGEQGVVKRLDHNNS</sequence>
<evidence type="ECO:0000313" key="1">
    <source>
        <dbReference type="EMBL" id="TCP21937.1"/>
    </source>
</evidence>
<protein>
    <recommendedName>
        <fullName evidence="3">Spore germination protein GerPA/GerPF</fullName>
    </recommendedName>
</protein>
<accession>A0A4R2NKB1</accession>
<dbReference type="OrthoDB" id="2666601at2"/>
<dbReference type="RefSeq" id="WP_132747633.1">
    <property type="nucleotide sequence ID" value="NZ_SLXK01000038.1"/>
</dbReference>
<gene>
    <name evidence="1" type="ORF">EV207_13824</name>
</gene>
<dbReference type="EMBL" id="SLXK01000038">
    <property type="protein sequence ID" value="TCP21937.1"/>
    <property type="molecule type" value="Genomic_DNA"/>
</dbReference>
<evidence type="ECO:0008006" key="3">
    <source>
        <dbReference type="Google" id="ProtNLM"/>
    </source>
</evidence>
<reference evidence="1 2" key="1">
    <citation type="submission" date="2019-03" db="EMBL/GenBank/DDBJ databases">
        <title>Genomic Encyclopedia of Type Strains, Phase IV (KMG-IV): sequencing the most valuable type-strain genomes for metagenomic binning, comparative biology and taxonomic classification.</title>
        <authorList>
            <person name="Goeker M."/>
        </authorList>
    </citation>
    <scope>NUCLEOTIDE SEQUENCE [LARGE SCALE GENOMIC DNA]</scope>
    <source>
        <strain evidence="1 2">DSM 19377</strain>
    </source>
</reference>
<keyword evidence="2" id="KW-1185">Reference proteome</keyword>
<dbReference type="AlphaFoldDB" id="A0A4R2NKB1"/>
<dbReference type="Proteomes" id="UP000295416">
    <property type="component" value="Unassembled WGS sequence"/>
</dbReference>
<organism evidence="1 2">
    <name type="scientific">Scopulibacillus darangshiensis</name>
    <dbReference type="NCBI Taxonomy" id="442528"/>
    <lineage>
        <taxon>Bacteria</taxon>
        <taxon>Bacillati</taxon>
        <taxon>Bacillota</taxon>
        <taxon>Bacilli</taxon>
        <taxon>Bacillales</taxon>
        <taxon>Sporolactobacillaceae</taxon>
        <taxon>Scopulibacillus</taxon>
    </lineage>
</organism>
<name>A0A4R2NKB1_9BACL</name>
<evidence type="ECO:0000313" key="2">
    <source>
        <dbReference type="Proteomes" id="UP000295416"/>
    </source>
</evidence>
<comment type="caution">
    <text evidence="1">The sequence shown here is derived from an EMBL/GenBank/DDBJ whole genome shotgun (WGS) entry which is preliminary data.</text>
</comment>